<reference evidence="2" key="1">
    <citation type="submission" date="2019-08" db="EMBL/GenBank/DDBJ databases">
        <authorList>
            <person name="Kucharzyk K."/>
            <person name="Murdoch R.W."/>
            <person name="Higgins S."/>
            <person name="Loffler F."/>
        </authorList>
    </citation>
    <scope>NUCLEOTIDE SEQUENCE</scope>
</reference>
<dbReference type="AlphaFoldDB" id="A0A644XYH5"/>
<name>A0A644XYH5_9ZZZZ</name>
<evidence type="ECO:0000256" key="1">
    <source>
        <dbReference type="SAM" id="MobiDB-lite"/>
    </source>
</evidence>
<proteinExistence type="predicted"/>
<gene>
    <name evidence="2" type="ORF">SDC9_67766</name>
</gene>
<comment type="caution">
    <text evidence="2">The sequence shown here is derived from an EMBL/GenBank/DDBJ whole genome shotgun (WGS) entry which is preliminary data.</text>
</comment>
<organism evidence="2">
    <name type="scientific">bioreactor metagenome</name>
    <dbReference type="NCBI Taxonomy" id="1076179"/>
    <lineage>
        <taxon>unclassified sequences</taxon>
        <taxon>metagenomes</taxon>
        <taxon>ecological metagenomes</taxon>
    </lineage>
</organism>
<protein>
    <submittedName>
        <fullName evidence="2">Uncharacterized protein</fullName>
    </submittedName>
</protein>
<sequence>MRYNLYRFSEIISFSFFVDYVLINSSGGNVIFPVCFHSEETFVMPQIQIRFLSVYRNITFTMFIRIQCPRVNIDIRIQFLDCHPETACLQQFAKLCGDNPFAQRRHHTACHEYVFSFFHFCGKDTHFDKNLFHSYIYLYPLSCTEPTARPDGSAFFLNASSHSSATGVLQATEGTDGTHCAAESEGNRSEYRVR</sequence>
<feature type="region of interest" description="Disordered" evidence="1">
    <location>
        <begin position="173"/>
        <end position="194"/>
    </location>
</feature>
<dbReference type="EMBL" id="VSSQ01003567">
    <property type="protein sequence ID" value="MPM21322.1"/>
    <property type="molecule type" value="Genomic_DNA"/>
</dbReference>
<feature type="compositionally biased region" description="Basic and acidic residues" evidence="1">
    <location>
        <begin position="185"/>
        <end position="194"/>
    </location>
</feature>
<evidence type="ECO:0000313" key="2">
    <source>
        <dbReference type="EMBL" id="MPM21322.1"/>
    </source>
</evidence>
<accession>A0A644XYH5</accession>
<dbReference type="AntiFam" id="ANF00280">
    <property type="entry name" value="Spurious ORF (shadow ORF of PyrG)"/>
</dbReference>